<reference evidence="1" key="1">
    <citation type="journal article" date="2015" name="Nature">
        <title>Complex archaea that bridge the gap between prokaryotes and eukaryotes.</title>
        <authorList>
            <person name="Spang A."/>
            <person name="Saw J.H."/>
            <person name="Jorgensen S.L."/>
            <person name="Zaremba-Niedzwiedzka K."/>
            <person name="Martijn J."/>
            <person name="Lind A.E."/>
            <person name="van Eijk R."/>
            <person name="Schleper C."/>
            <person name="Guy L."/>
            <person name="Ettema T.J."/>
        </authorList>
    </citation>
    <scope>NUCLEOTIDE SEQUENCE</scope>
</reference>
<gene>
    <name evidence="1" type="ORF">LCGC14_0363400</name>
</gene>
<accession>A0A0F9WFP1</accession>
<dbReference type="EMBL" id="LAZR01000284">
    <property type="protein sequence ID" value="KKN77143.1"/>
    <property type="molecule type" value="Genomic_DNA"/>
</dbReference>
<dbReference type="AlphaFoldDB" id="A0A0F9WFP1"/>
<sequence>MNEIKLCPKCGRKIDFNIVSNLYWCNSCGYKLIDDKNPNKNILVSTDLRRLMLSWESGWDKVYSHVYQLDLLKIMNMAQHLSIPKYVDWAERIIHQIDKIEKRGTDFNRLDKLPRIFLKDYLDSRTV</sequence>
<name>A0A0F9WFP1_9ZZZZ</name>
<comment type="caution">
    <text evidence="1">The sequence shown here is derived from an EMBL/GenBank/DDBJ whole genome shotgun (WGS) entry which is preliminary data.</text>
</comment>
<organism evidence="1">
    <name type="scientific">marine sediment metagenome</name>
    <dbReference type="NCBI Taxonomy" id="412755"/>
    <lineage>
        <taxon>unclassified sequences</taxon>
        <taxon>metagenomes</taxon>
        <taxon>ecological metagenomes</taxon>
    </lineage>
</organism>
<evidence type="ECO:0000313" key="1">
    <source>
        <dbReference type="EMBL" id="KKN77143.1"/>
    </source>
</evidence>
<proteinExistence type="predicted"/>
<protein>
    <submittedName>
        <fullName evidence="1">Uncharacterized protein</fullName>
    </submittedName>
</protein>